<feature type="domain" description="C2" evidence="3">
    <location>
        <begin position="405"/>
        <end position="549"/>
    </location>
</feature>
<evidence type="ECO:0000259" key="3">
    <source>
        <dbReference type="PROSITE" id="PS50004"/>
    </source>
</evidence>
<dbReference type="SUPFAM" id="SSF49562">
    <property type="entry name" value="C2 domain (Calcium/lipid-binding domain, CaLB)"/>
    <property type="match status" value="2"/>
</dbReference>
<reference evidence="4" key="1">
    <citation type="submission" date="2021-02" db="EMBL/GenBank/DDBJ databases">
        <authorList>
            <person name="Nowell W R."/>
        </authorList>
    </citation>
    <scope>NUCLEOTIDE SEQUENCE</scope>
</reference>
<evidence type="ECO:0000313" key="6">
    <source>
        <dbReference type="Proteomes" id="UP000663889"/>
    </source>
</evidence>
<feature type="compositionally biased region" description="Polar residues" evidence="1">
    <location>
        <begin position="175"/>
        <end position="196"/>
    </location>
</feature>
<evidence type="ECO:0000256" key="1">
    <source>
        <dbReference type="SAM" id="MobiDB-lite"/>
    </source>
</evidence>
<keyword evidence="2" id="KW-0812">Transmembrane</keyword>
<protein>
    <recommendedName>
        <fullName evidence="3">C2 domain-containing protein</fullName>
    </recommendedName>
</protein>
<dbReference type="InterPro" id="IPR035892">
    <property type="entry name" value="C2_domain_sf"/>
</dbReference>
<evidence type="ECO:0000256" key="2">
    <source>
        <dbReference type="SAM" id="Phobius"/>
    </source>
</evidence>
<dbReference type="PROSITE" id="PS50004">
    <property type="entry name" value="C2"/>
    <property type="match status" value="1"/>
</dbReference>
<evidence type="ECO:0000313" key="4">
    <source>
        <dbReference type="EMBL" id="CAF1115680.1"/>
    </source>
</evidence>
<keyword evidence="2" id="KW-0472">Membrane</keyword>
<dbReference type="GO" id="GO:0005543">
    <property type="term" value="F:phospholipid binding"/>
    <property type="evidence" value="ECO:0007669"/>
    <property type="project" value="TreeGrafter"/>
</dbReference>
<dbReference type="EMBL" id="CAJOBE010000045">
    <property type="protein sequence ID" value="CAF3551119.1"/>
    <property type="molecule type" value="Genomic_DNA"/>
</dbReference>
<feature type="region of interest" description="Disordered" evidence="1">
    <location>
        <begin position="383"/>
        <end position="407"/>
    </location>
</feature>
<evidence type="ECO:0000313" key="5">
    <source>
        <dbReference type="EMBL" id="CAF3551119.1"/>
    </source>
</evidence>
<dbReference type="Proteomes" id="UP000663889">
    <property type="component" value="Unassembled WGS sequence"/>
</dbReference>
<feature type="compositionally biased region" description="Low complexity" evidence="1">
    <location>
        <begin position="385"/>
        <end position="402"/>
    </location>
</feature>
<organism evidence="4 6">
    <name type="scientific">Rotaria sordida</name>
    <dbReference type="NCBI Taxonomy" id="392033"/>
    <lineage>
        <taxon>Eukaryota</taxon>
        <taxon>Metazoa</taxon>
        <taxon>Spiralia</taxon>
        <taxon>Gnathifera</taxon>
        <taxon>Rotifera</taxon>
        <taxon>Eurotatoria</taxon>
        <taxon>Bdelloidea</taxon>
        <taxon>Philodinida</taxon>
        <taxon>Philodinidae</taxon>
        <taxon>Rotaria</taxon>
    </lineage>
</organism>
<dbReference type="InterPro" id="IPR043541">
    <property type="entry name" value="SYT14/14L/16"/>
</dbReference>
<feature type="region of interest" description="Disordered" evidence="1">
    <location>
        <begin position="163"/>
        <end position="202"/>
    </location>
</feature>
<dbReference type="InterPro" id="IPR000008">
    <property type="entry name" value="C2_dom"/>
</dbReference>
<feature type="transmembrane region" description="Helical" evidence="2">
    <location>
        <begin position="20"/>
        <end position="44"/>
    </location>
</feature>
<accession>A0A814Q5C9</accession>
<dbReference type="Gene3D" id="2.60.40.150">
    <property type="entry name" value="C2 domain"/>
    <property type="match status" value="2"/>
</dbReference>
<dbReference type="PANTHER" id="PTHR46129:SF2">
    <property type="entry name" value="SYNAPTOTAGMIN 14, ISOFORM D"/>
    <property type="match status" value="1"/>
</dbReference>
<dbReference type="Proteomes" id="UP000663874">
    <property type="component" value="Unassembled WGS sequence"/>
</dbReference>
<dbReference type="Pfam" id="PF00168">
    <property type="entry name" value="C2"/>
    <property type="match status" value="2"/>
</dbReference>
<dbReference type="EMBL" id="CAJNOU010000918">
    <property type="protein sequence ID" value="CAF1115680.1"/>
    <property type="molecule type" value="Genomic_DNA"/>
</dbReference>
<keyword evidence="2" id="KW-1133">Transmembrane helix</keyword>
<dbReference type="AlphaFoldDB" id="A0A814Q5C9"/>
<proteinExistence type="predicted"/>
<name>A0A814Q5C9_9BILA</name>
<sequence length="554" mass="62811">MSWNETNTTANTTTTGDSFSWSAVGFLIFVAIIFIISVILILYFEKVCCFARYRFIKHLLRRINRTKKSQPTSTTIQSIATTSINKFEDKNRTSSQQNPEYLWIAGQCEHRTAFQPSALLDTNEFSTDLPDDDYTTLVPPIKQINNSERKLPAIPIIIEHKENDSSTKKVKRLNSKSNYQQNTTITRVSRRQSSVDPDSIGYIHSAPSSPALLYSAKRRSNHNHSLKDQFNVDRKSISNDPSPVLSNVPSSSFKSGALEIRLKFDAKNSKMWVFIIKATLEIDQCVLKQTLVQIHLTMLPNKRIRFRTQAKPADNAMFAEEFFCKVAPESIQTQGIRFRLYINKRFKREKLVAEATVMFGLINLDEDMCKMITLEPVYSSDDSELASSHSHTSSNSQSRQDSLIPSGEPMSSLLPELEIGLAYDKNQSILIFEIGKGINFGMTSQGRAPDTYVQLTLLNSSGEEMASNRTVTRRHQHHPVFAERYPFNIEENLLNQITIVVTIINKKPTGKYDRSLGWISFGHGVSGNSQVAHWDSMLNAHGETITRWHTLLES</sequence>
<gene>
    <name evidence="5" type="ORF">FNK824_LOCUS961</name>
    <name evidence="4" type="ORF">SEV965_LOCUS16627</name>
</gene>
<comment type="caution">
    <text evidence="4">The sequence shown here is derived from an EMBL/GenBank/DDBJ whole genome shotgun (WGS) entry which is preliminary data.</text>
</comment>
<dbReference type="PANTHER" id="PTHR46129">
    <property type="entry name" value="SYNAPTOTAGMIN 14, ISOFORM D"/>
    <property type="match status" value="1"/>
</dbReference>